<dbReference type="SMR" id="A0A836GBW6"/>
<evidence type="ECO:0000256" key="1">
    <source>
        <dbReference type="SAM" id="MobiDB-lite"/>
    </source>
</evidence>
<name>A0A836GBW6_9TRYP</name>
<organism evidence="2 3">
    <name type="scientific">Leishmania martiniquensis</name>
    <dbReference type="NCBI Taxonomy" id="1580590"/>
    <lineage>
        <taxon>Eukaryota</taxon>
        <taxon>Discoba</taxon>
        <taxon>Euglenozoa</taxon>
        <taxon>Kinetoplastea</taxon>
        <taxon>Metakinetoplastina</taxon>
        <taxon>Trypanosomatida</taxon>
        <taxon>Trypanosomatidae</taxon>
        <taxon>Leishmaniinae</taxon>
        <taxon>Leishmania</taxon>
    </lineage>
</organism>
<feature type="region of interest" description="Disordered" evidence="1">
    <location>
        <begin position="305"/>
        <end position="330"/>
    </location>
</feature>
<feature type="region of interest" description="Disordered" evidence="1">
    <location>
        <begin position="124"/>
        <end position="157"/>
    </location>
</feature>
<proteinExistence type="predicted"/>
<comment type="caution">
    <text evidence="2">The sequence shown here is derived from an EMBL/GenBank/DDBJ whole genome shotgun (WGS) entry which is preliminary data.</text>
</comment>
<evidence type="ECO:0000313" key="2">
    <source>
        <dbReference type="EMBL" id="KAG5470534.1"/>
    </source>
</evidence>
<evidence type="ECO:0000313" key="3">
    <source>
        <dbReference type="Proteomes" id="UP000673552"/>
    </source>
</evidence>
<feature type="compositionally biased region" description="Polar residues" evidence="1">
    <location>
        <begin position="314"/>
        <end position="324"/>
    </location>
</feature>
<accession>A0A836GBW6</accession>
<keyword evidence="3" id="KW-1185">Reference proteome</keyword>
<feature type="compositionally biased region" description="Basic and acidic residues" evidence="1">
    <location>
        <begin position="134"/>
        <end position="143"/>
    </location>
</feature>
<gene>
    <name evidence="2" type="ORF">LSCM1_01778</name>
</gene>
<protein>
    <submittedName>
        <fullName evidence="2">Uncharacterized protein</fullName>
    </submittedName>
</protein>
<dbReference type="GeneID" id="92511890"/>
<dbReference type="RefSeq" id="XP_067175927.1">
    <property type="nucleotide sequence ID" value="XM_067319378.1"/>
</dbReference>
<dbReference type="AlphaFoldDB" id="A0A836GBW6"/>
<dbReference type="OrthoDB" id="250375at2759"/>
<dbReference type="KEGG" id="lmat:92511890"/>
<dbReference type="EMBL" id="JAFEUZ010000032">
    <property type="protein sequence ID" value="KAG5470534.1"/>
    <property type="molecule type" value="Genomic_DNA"/>
</dbReference>
<sequence length="554" mass="62229">MKELDSTIMCGKGVEDGIYVHFFGLDGKAAMLACDMYGILPKNLLYLPKHAFIETGGESEQIVLVRYTMCERSRQGTFRTLLGAKSKLIEEGKVETLWKERCRTLPNASPCPRFTAKQLEETAAALDTDSESDSEWKVDERGMLKPPPPPQPQQVVSPCASVNAEGQANAEAVTRKDSKLCVTTSDAAYGGGQETAPPSPRYTQGFFSADDGATTVTRTEAAGDSLALAADAKPMTQQPHNTNRPYTLVKLLGLPRRRKPPSKPPAIPSAYFPRTRETLTIEEQELAAKEKDLCRFSRRATRHLRARQQERCSGYSTPRRSTSLPPLISSPVPCTDTTRILQSARLRSCRERVAMQRVAEVHLRSLAGRYEQARAIEDEMEAVPTLGTLEHMLEYQKSIGVTPAFEDRIQIRAEREESRAAAQQQTRQAEVDRVCAIEQKEQRAQEVAKRECDEKKDISAEVKRTLQLITHWKRMAAQRQRVAHLGSILGRSASRHDKADRYIEKKRAAANMLRYEHDQQEVHRRQLHDTIRGMLVQKTFLDTDLVSDDMNAVA</sequence>
<dbReference type="Proteomes" id="UP000673552">
    <property type="component" value="Chromosome 32"/>
</dbReference>
<reference evidence="2 3" key="1">
    <citation type="submission" date="2021-03" db="EMBL/GenBank/DDBJ databases">
        <title>Leishmania (Mundinia) martiniquensis Genome sequencing and assembly.</title>
        <authorList>
            <person name="Almutairi H."/>
            <person name="Gatherer D."/>
        </authorList>
    </citation>
    <scope>NUCLEOTIDE SEQUENCE [LARGE SCALE GENOMIC DNA]</scope>
    <source>
        <strain evidence="2">LSCM1</strain>
    </source>
</reference>